<evidence type="ECO:0000256" key="5">
    <source>
        <dbReference type="ARBA" id="ARBA00022989"/>
    </source>
</evidence>
<dbReference type="Proteomes" id="UP000593892">
    <property type="component" value="Chromosome"/>
</dbReference>
<feature type="domain" description="Mechanosensitive ion channel MscS" evidence="8">
    <location>
        <begin position="177"/>
        <end position="243"/>
    </location>
</feature>
<feature type="transmembrane region" description="Helical" evidence="7">
    <location>
        <begin position="162"/>
        <end position="187"/>
    </location>
</feature>
<evidence type="ECO:0000313" key="11">
    <source>
        <dbReference type="Proteomes" id="UP000593892"/>
    </source>
</evidence>
<dbReference type="Pfam" id="PF21082">
    <property type="entry name" value="MS_channel_3rd"/>
    <property type="match status" value="1"/>
</dbReference>
<keyword evidence="11" id="KW-1185">Reference proteome</keyword>
<keyword evidence="5 7" id="KW-1133">Transmembrane helix</keyword>
<dbReference type="SUPFAM" id="SSF82861">
    <property type="entry name" value="Mechanosensitive channel protein MscS (YggB), transmembrane region"/>
    <property type="match status" value="1"/>
</dbReference>
<dbReference type="InterPro" id="IPR011014">
    <property type="entry name" value="MscS_channel_TM-2"/>
</dbReference>
<dbReference type="Gene3D" id="3.30.70.100">
    <property type="match status" value="1"/>
</dbReference>
<dbReference type="InterPro" id="IPR006685">
    <property type="entry name" value="MscS_channel_2nd"/>
</dbReference>
<evidence type="ECO:0000256" key="3">
    <source>
        <dbReference type="ARBA" id="ARBA00022475"/>
    </source>
</evidence>
<dbReference type="AlphaFoldDB" id="A0A7S7NMD6"/>
<evidence type="ECO:0000313" key="10">
    <source>
        <dbReference type="EMBL" id="QOY86205.1"/>
    </source>
</evidence>
<comment type="similarity">
    <text evidence="2">Belongs to the MscS (TC 1.A.23) family.</text>
</comment>
<dbReference type="InterPro" id="IPR049278">
    <property type="entry name" value="MS_channel_C"/>
</dbReference>
<evidence type="ECO:0000256" key="4">
    <source>
        <dbReference type="ARBA" id="ARBA00022692"/>
    </source>
</evidence>
<gene>
    <name evidence="10" type="ORF">IRI77_25800</name>
</gene>
<dbReference type="InterPro" id="IPR023408">
    <property type="entry name" value="MscS_beta-dom_sf"/>
</dbReference>
<evidence type="ECO:0000256" key="1">
    <source>
        <dbReference type="ARBA" id="ARBA00004651"/>
    </source>
</evidence>
<dbReference type="KEGG" id="pfer:IRI77_25800"/>
<dbReference type="InterPro" id="IPR010920">
    <property type="entry name" value="LSM_dom_sf"/>
</dbReference>
<dbReference type="Pfam" id="PF00924">
    <property type="entry name" value="MS_channel_2nd"/>
    <property type="match status" value="1"/>
</dbReference>
<dbReference type="Gene3D" id="1.10.287.1260">
    <property type="match status" value="1"/>
</dbReference>
<dbReference type="EMBL" id="CP063849">
    <property type="protein sequence ID" value="QOY86205.1"/>
    <property type="molecule type" value="Genomic_DNA"/>
</dbReference>
<dbReference type="SUPFAM" id="SSF82689">
    <property type="entry name" value="Mechanosensitive channel protein MscS (YggB), C-terminal domain"/>
    <property type="match status" value="1"/>
</dbReference>
<feature type="transmembrane region" description="Helical" evidence="7">
    <location>
        <begin position="95"/>
        <end position="118"/>
    </location>
</feature>
<name>A0A7S7NMD6_PALFE</name>
<dbReference type="InterPro" id="IPR045275">
    <property type="entry name" value="MscS_archaea/bacteria_type"/>
</dbReference>
<dbReference type="SUPFAM" id="SSF50182">
    <property type="entry name" value="Sm-like ribonucleoproteins"/>
    <property type="match status" value="1"/>
</dbReference>
<evidence type="ECO:0000256" key="7">
    <source>
        <dbReference type="SAM" id="Phobius"/>
    </source>
</evidence>
<organism evidence="10 11">
    <name type="scientific">Paludibaculum fermentans</name>
    <dbReference type="NCBI Taxonomy" id="1473598"/>
    <lineage>
        <taxon>Bacteria</taxon>
        <taxon>Pseudomonadati</taxon>
        <taxon>Acidobacteriota</taxon>
        <taxon>Terriglobia</taxon>
        <taxon>Bryobacterales</taxon>
        <taxon>Bryobacteraceae</taxon>
        <taxon>Paludibaculum</taxon>
    </lineage>
</organism>
<protein>
    <submittedName>
        <fullName evidence="10">Mechanosensitive ion channel family protein</fullName>
    </submittedName>
</protein>
<dbReference type="PANTHER" id="PTHR30221:SF1">
    <property type="entry name" value="SMALL-CONDUCTANCE MECHANOSENSITIVE CHANNEL"/>
    <property type="match status" value="1"/>
</dbReference>
<evidence type="ECO:0000259" key="9">
    <source>
        <dbReference type="Pfam" id="PF21082"/>
    </source>
</evidence>
<feature type="transmembrane region" description="Helical" evidence="7">
    <location>
        <begin position="54"/>
        <end position="75"/>
    </location>
</feature>
<evidence type="ECO:0000259" key="8">
    <source>
        <dbReference type="Pfam" id="PF00924"/>
    </source>
</evidence>
<dbReference type="PANTHER" id="PTHR30221">
    <property type="entry name" value="SMALL-CONDUCTANCE MECHANOSENSITIVE CHANNEL"/>
    <property type="match status" value="1"/>
</dbReference>
<keyword evidence="6 7" id="KW-0472">Membrane</keyword>
<proteinExistence type="inferred from homology"/>
<dbReference type="RefSeq" id="WP_194447874.1">
    <property type="nucleotide sequence ID" value="NZ_CP063849.1"/>
</dbReference>
<keyword evidence="4 7" id="KW-0812">Transmembrane</keyword>
<reference evidence="10 11" key="1">
    <citation type="submission" date="2020-10" db="EMBL/GenBank/DDBJ databases">
        <title>Complete genome sequence of Paludibaculum fermentans P105T, a facultatively anaerobic acidobacterium capable of dissimilatory Fe(III) reduction.</title>
        <authorList>
            <person name="Dedysh S.N."/>
            <person name="Beletsky A.V."/>
            <person name="Kulichevskaya I.S."/>
            <person name="Mardanov A.V."/>
            <person name="Ravin N.V."/>
        </authorList>
    </citation>
    <scope>NUCLEOTIDE SEQUENCE [LARGE SCALE GENOMIC DNA]</scope>
    <source>
        <strain evidence="10 11">P105</strain>
    </source>
</reference>
<keyword evidence="3" id="KW-1003">Cell membrane</keyword>
<feature type="domain" description="Mechanosensitive ion channel MscS C-terminal" evidence="9">
    <location>
        <begin position="253"/>
        <end position="339"/>
    </location>
</feature>
<dbReference type="GO" id="GO:0005886">
    <property type="term" value="C:plasma membrane"/>
    <property type="evidence" value="ECO:0007669"/>
    <property type="project" value="UniProtKB-SubCell"/>
</dbReference>
<evidence type="ECO:0000256" key="2">
    <source>
        <dbReference type="ARBA" id="ARBA00008017"/>
    </source>
</evidence>
<feature type="transmembrane region" description="Helical" evidence="7">
    <location>
        <begin position="138"/>
        <end position="156"/>
    </location>
</feature>
<accession>A0A7S7NMD6</accession>
<evidence type="ECO:0000256" key="6">
    <source>
        <dbReference type="ARBA" id="ARBA00023136"/>
    </source>
</evidence>
<comment type="subcellular location">
    <subcellularLocation>
        <location evidence="1">Cell membrane</location>
        <topology evidence="1">Multi-pass membrane protein</topology>
    </subcellularLocation>
</comment>
<dbReference type="GO" id="GO:0008381">
    <property type="term" value="F:mechanosensitive monoatomic ion channel activity"/>
    <property type="evidence" value="ECO:0007669"/>
    <property type="project" value="InterPro"/>
</dbReference>
<sequence>MQEFLRLYTEWHGAGRFLVVWLSITCIFWLIKNLAFRYIRRAAARTETKVDDQVVAALAWPVRFWTVLAALITAVRDLDERDLPKSFQELISGAMIVLVAVSFTMAASRVSALLLQYYLSRSGSSQQVTTLTRTVIRVLWLIPSALLILNMLKINLAPALTALGVGGLAVSLALQGTLANLFSGFYVSMAGNIHRGDFIRLDNGQEGYVEDIRWRITTLRALSNNLVIIPNAKLAEAVVTNFTYPEPRMSTSIVVGVSYSSDIDRVSEILLEEARATVGEVDGLLPEPGPVVRLNPGFSPSSLDFTLSVHVAKFERQFAVQDALRRRVFKRFQKEGISIPYPVQTLDIAPGVLRRAFNREA</sequence>
<dbReference type="Gene3D" id="2.30.30.60">
    <property type="match status" value="1"/>
</dbReference>
<dbReference type="InterPro" id="IPR011066">
    <property type="entry name" value="MscS_channel_C_sf"/>
</dbReference>
<feature type="transmembrane region" description="Helical" evidence="7">
    <location>
        <begin position="14"/>
        <end position="34"/>
    </location>
</feature>